<evidence type="ECO:0000313" key="2">
    <source>
        <dbReference type="EMBL" id="OAF18523.1"/>
    </source>
</evidence>
<dbReference type="EMBL" id="LSEF01000033">
    <property type="protein sequence ID" value="OAF18523.1"/>
    <property type="molecule type" value="Genomic_DNA"/>
</dbReference>
<comment type="caution">
    <text evidence="2">The sequence shown here is derived from an EMBL/GenBank/DDBJ whole genome shotgun (WGS) entry which is preliminary data.</text>
</comment>
<protein>
    <submittedName>
        <fullName evidence="2">Uncharacterized protein</fullName>
    </submittedName>
</protein>
<dbReference type="GeneID" id="32587853"/>
<sequence>MGMRLSAVLITAAFFTTTISGFAQDPFSFEKRAAAKGSHRYGDVPLGAVIRTDERYNQNGLFQGPCGWAYWNFLPDPKPYQNPNLWPDQRPTWKFRTQDLGEDLVLDLKSDQTIYAIGDEYHQYWTRIPDSKASDATTAN</sequence>
<feature type="chain" id="PRO_5008055952" evidence="1">
    <location>
        <begin position="24"/>
        <end position="140"/>
    </location>
</feature>
<dbReference type="RefSeq" id="WP_063677495.1">
    <property type="nucleotide sequence ID" value="NZ_LSEF01000033.1"/>
</dbReference>
<accession>A0A176ZFA7</accession>
<evidence type="ECO:0000313" key="3">
    <source>
        <dbReference type="Proteomes" id="UP000077173"/>
    </source>
</evidence>
<reference evidence="2 3" key="1">
    <citation type="submission" date="2016-02" db="EMBL/GenBank/DDBJ databases">
        <title>Draft genome sequence of the strain BR 10247T Bradyrhizobium neotropicale isolated from nodules of Centrolobium paraense.</title>
        <authorList>
            <person name="Simoes-Araujo J.L."/>
            <person name="Barauna A.C."/>
            <person name="Silva K."/>
            <person name="Zilli J.E."/>
        </authorList>
    </citation>
    <scope>NUCLEOTIDE SEQUENCE [LARGE SCALE GENOMIC DNA]</scope>
    <source>
        <strain evidence="2 3">BR 10247</strain>
    </source>
</reference>
<feature type="signal peptide" evidence="1">
    <location>
        <begin position="1"/>
        <end position="23"/>
    </location>
</feature>
<organism evidence="2 3">
    <name type="scientific">Bradyrhizobium neotropicale</name>
    <dbReference type="NCBI Taxonomy" id="1497615"/>
    <lineage>
        <taxon>Bacteria</taxon>
        <taxon>Pseudomonadati</taxon>
        <taxon>Pseudomonadota</taxon>
        <taxon>Alphaproteobacteria</taxon>
        <taxon>Hyphomicrobiales</taxon>
        <taxon>Nitrobacteraceae</taxon>
        <taxon>Bradyrhizobium</taxon>
    </lineage>
</organism>
<keyword evidence="3" id="KW-1185">Reference proteome</keyword>
<name>A0A176ZFA7_9BRAD</name>
<dbReference type="Proteomes" id="UP000077173">
    <property type="component" value="Unassembled WGS sequence"/>
</dbReference>
<keyword evidence="1" id="KW-0732">Signal</keyword>
<proteinExistence type="predicted"/>
<gene>
    <name evidence="2" type="ORF">AXW67_03120</name>
</gene>
<dbReference type="AlphaFoldDB" id="A0A176ZFA7"/>
<evidence type="ECO:0000256" key="1">
    <source>
        <dbReference type="SAM" id="SignalP"/>
    </source>
</evidence>